<feature type="compositionally biased region" description="Basic and acidic residues" evidence="1">
    <location>
        <begin position="48"/>
        <end position="59"/>
    </location>
</feature>
<evidence type="ECO:0000313" key="3">
    <source>
        <dbReference type="Proteomes" id="UP001476282"/>
    </source>
</evidence>
<dbReference type="RefSeq" id="WP_353565694.1">
    <property type="nucleotide sequence ID" value="NZ_BAABRI010000003.1"/>
</dbReference>
<name>A0ABP9UNE2_9BACT</name>
<protein>
    <submittedName>
        <fullName evidence="2">Uncharacterized protein</fullName>
    </submittedName>
</protein>
<keyword evidence="3" id="KW-1185">Reference proteome</keyword>
<gene>
    <name evidence="2" type="ORF">Hsar01_00753</name>
</gene>
<evidence type="ECO:0000256" key="1">
    <source>
        <dbReference type="SAM" id="MobiDB-lite"/>
    </source>
</evidence>
<reference evidence="2 3" key="1">
    <citation type="submission" date="2024-02" db="EMBL/GenBank/DDBJ databases">
        <title>Haloferula sargassicola NBRC 104335.</title>
        <authorList>
            <person name="Ichikawa N."/>
            <person name="Katano-Makiyama Y."/>
            <person name="Hidaka K."/>
        </authorList>
    </citation>
    <scope>NUCLEOTIDE SEQUENCE [LARGE SCALE GENOMIC DNA]</scope>
    <source>
        <strain evidence="2 3">NBRC 104335</strain>
    </source>
</reference>
<feature type="region of interest" description="Disordered" evidence="1">
    <location>
        <begin position="159"/>
        <end position="201"/>
    </location>
</feature>
<proteinExistence type="predicted"/>
<accession>A0ABP9UNE2</accession>
<feature type="region of interest" description="Disordered" evidence="1">
    <location>
        <begin position="26"/>
        <end position="70"/>
    </location>
</feature>
<dbReference type="EMBL" id="BAABRI010000003">
    <property type="protein sequence ID" value="GAA5481544.1"/>
    <property type="molecule type" value="Genomic_DNA"/>
</dbReference>
<sequence length="239" mass="25251">MKPTVVIASATLVVAAGLAVFISLPDRGGEENGLLPEELTASKLTQRHGGDAATDDKRAPVMGRRPTPGVPLSAEAVAKMEDSMSPELRAAYMEGRAKNHPTPEQTERANRQVAAAKDMAKVREKLAAAVQSDPDGWVDTYNSVMQQHRDTFGSPVGGMFGGGGGTTDPGTTPTDPGGDDSGDGGEVVDNPGLPPGVSPDWVKEYTKDFDLEEAVRLKDYYHSVVDNNLPPMGSLKPVR</sequence>
<evidence type="ECO:0000313" key="2">
    <source>
        <dbReference type="EMBL" id="GAA5481544.1"/>
    </source>
</evidence>
<organism evidence="2 3">
    <name type="scientific">Haloferula sargassicola</name>
    <dbReference type="NCBI Taxonomy" id="490096"/>
    <lineage>
        <taxon>Bacteria</taxon>
        <taxon>Pseudomonadati</taxon>
        <taxon>Verrucomicrobiota</taxon>
        <taxon>Verrucomicrobiia</taxon>
        <taxon>Verrucomicrobiales</taxon>
        <taxon>Verrucomicrobiaceae</taxon>
        <taxon>Haloferula</taxon>
    </lineage>
</organism>
<dbReference type="Proteomes" id="UP001476282">
    <property type="component" value="Unassembled WGS sequence"/>
</dbReference>
<comment type="caution">
    <text evidence="2">The sequence shown here is derived from an EMBL/GenBank/DDBJ whole genome shotgun (WGS) entry which is preliminary data.</text>
</comment>